<dbReference type="InterPro" id="IPR010218">
    <property type="entry name" value="NADH_DH_suC"/>
</dbReference>
<evidence type="ECO:0000259" key="3">
    <source>
        <dbReference type="Pfam" id="PF00329"/>
    </source>
</evidence>
<protein>
    <submittedName>
        <fullName evidence="4">NADH-ubiquinone oxidoreductase chain C</fullName>
        <ecNumber evidence="4">1.6.5.3</ecNumber>
    </submittedName>
</protein>
<accession>A0A3B1DA89</accession>
<gene>
    <name evidence="4" type="ORF">MNBD_PLANCTO02-3155</name>
</gene>
<name>A0A3B1DA89_9ZZZZ</name>
<reference evidence="4" key="1">
    <citation type="submission" date="2018-06" db="EMBL/GenBank/DDBJ databases">
        <authorList>
            <person name="Zhirakovskaya E."/>
        </authorList>
    </citation>
    <scope>NUCLEOTIDE SEQUENCE</scope>
</reference>
<keyword evidence="2" id="KW-0813">Transport</keyword>
<dbReference type="AlphaFoldDB" id="A0A3B1DA89"/>
<dbReference type="Gene3D" id="3.30.460.80">
    <property type="entry name" value="NADH:ubiquinone oxidoreductase, 30kDa subunit"/>
    <property type="match status" value="1"/>
</dbReference>
<dbReference type="InterPro" id="IPR037232">
    <property type="entry name" value="NADH_quin_OxRdtase_su_C/D-like"/>
</dbReference>
<comment type="similarity">
    <text evidence="1">Belongs to the complex I 30 kDa subunit family.</text>
</comment>
<dbReference type="PANTHER" id="PTHR10884">
    <property type="entry name" value="NADH DEHYDROGENASE UBIQUINONE IRON-SULFUR PROTEIN 3"/>
    <property type="match status" value="1"/>
</dbReference>
<feature type="domain" description="NADH:ubiquinone oxidoreductase 30kDa subunit" evidence="3">
    <location>
        <begin position="31"/>
        <end position="167"/>
    </location>
</feature>
<dbReference type="EMBL" id="UOGL01000368">
    <property type="protein sequence ID" value="VAX39766.1"/>
    <property type="molecule type" value="Genomic_DNA"/>
</dbReference>
<organism evidence="4">
    <name type="scientific">hydrothermal vent metagenome</name>
    <dbReference type="NCBI Taxonomy" id="652676"/>
    <lineage>
        <taxon>unclassified sequences</taxon>
        <taxon>metagenomes</taxon>
        <taxon>ecological metagenomes</taxon>
    </lineage>
</organism>
<keyword evidence="4" id="KW-0830">Ubiquinone</keyword>
<evidence type="ECO:0000313" key="4">
    <source>
        <dbReference type="EMBL" id="VAX39766.1"/>
    </source>
</evidence>
<dbReference type="SUPFAM" id="SSF143243">
    <property type="entry name" value="Nqo5-like"/>
    <property type="match status" value="1"/>
</dbReference>
<dbReference type="EC" id="1.6.5.3" evidence="4"/>
<evidence type="ECO:0000256" key="2">
    <source>
        <dbReference type="ARBA" id="ARBA00022448"/>
    </source>
</evidence>
<proteinExistence type="inferred from homology"/>
<dbReference type="Pfam" id="PF00329">
    <property type="entry name" value="Complex1_30kDa"/>
    <property type="match status" value="1"/>
</dbReference>
<sequence length="177" mass="20813">MNCEDIHALLLNEFGASKIIATNLEACDPWIEVNPENILEVSMFLRNHDTLLFDSLNNLSGVDYLEPDPKKAKKFEHDPHLEVVYHLYSYHLKHWVVIKALLPRWKDDKEGELPEIDSVSSVWGIADWHERETYDLVGIRFLGHPNHRRILCPEDWEGHPLRKDYKFPLEYHGIRGH</sequence>
<dbReference type="GO" id="GO:0008137">
    <property type="term" value="F:NADH dehydrogenase (ubiquinone) activity"/>
    <property type="evidence" value="ECO:0007669"/>
    <property type="project" value="InterPro"/>
</dbReference>
<dbReference type="InterPro" id="IPR020396">
    <property type="entry name" value="NADH_UbQ_OxRdtase_CS"/>
</dbReference>
<dbReference type="HAMAP" id="MF_01357">
    <property type="entry name" value="NDH1_NuoC"/>
    <property type="match status" value="1"/>
</dbReference>
<dbReference type="GO" id="GO:0016651">
    <property type="term" value="F:oxidoreductase activity, acting on NAD(P)H"/>
    <property type="evidence" value="ECO:0007669"/>
    <property type="project" value="InterPro"/>
</dbReference>
<dbReference type="PANTHER" id="PTHR10884:SF14">
    <property type="entry name" value="NADH DEHYDROGENASE [UBIQUINONE] IRON-SULFUR PROTEIN 3, MITOCHONDRIAL"/>
    <property type="match status" value="1"/>
</dbReference>
<evidence type="ECO:0000256" key="1">
    <source>
        <dbReference type="ARBA" id="ARBA00007569"/>
    </source>
</evidence>
<dbReference type="InterPro" id="IPR001268">
    <property type="entry name" value="NADH_UbQ_OxRdtase_30kDa_su"/>
</dbReference>
<dbReference type="PROSITE" id="PS00542">
    <property type="entry name" value="COMPLEX1_30K"/>
    <property type="match status" value="1"/>
</dbReference>
<keyword evidence="4" id="KW-0560">Oxidoreductase</keyword>